<evidence type="ECO:0008006" key="4">
    <source>
        <dbReference type="Google" id="ProtNLM"/>
    </source>
</evidence>
<evidence type="ECO:0000313" key="3">
    <source>
        <dbReference type="Proteomes" id="UP001596052"/>
    </source>
</evidence>
<protein>
    <recommendedName>
        <fullName evidence="4">Glycoamylase-like domain-containing protein</fullName>
    </recommendedName>
</protein>
<organism evidence="2 3">
    <name type="scientific">Prosthecobacter fluviatilis</name>
    <dbReference type="NCBI Taxonomy" id="445931"/>
    <lineage>
        <taxon>Bacteria</taxon>
        <taxon>Pseudomonadati</taxon>
        <taxon>Verrucomicrobiota</taxon>
        <taxon>Verrucomicrobiia</taxon>
        <taxon>Verrucomicrobiales</taxon>
        <taxon>Verrucomicrobiaceae</taxon>
        <taxon>Prosthecobacter</taxon>
    </lineage>
</organism>
<evidence type="ECO:0000313" key="2">
    <source>
        <dbReference type="EMBL" id="MFC5454792.1"/>
    </source>
</evidence>
<name>A0ABW0KQB0_9BACT</name>
<keyword evidence="1" id="KW-0732">Signal</keyword>
<dbReference type="Proteomes" id="UP001596052">
    <property type="component" value="Unassembled WGS sequence"/>
</dbReference>
<dbReference type="EMBL" id="JBHSMQ010000002">
    <property type="protein sequence ID" value="MFC5454792.1"/>
    <property type="molecule type" value="Genomic_DNA"/>
</dbReference>
<dbReference type="RefSeq" id="WP_377165237.1">
    <property type="nucleotide sequence ID" value="NZ_JBHSMQ010000002.1"/>
</dbReference>
<reference evidence="3" key="1">
    <citation type="journal article" date="2019" name="Int. J. Syst. Evol. Microbiol.">
        <title>The Global Catalogue of Microorganisms (GCM) 10K type strain sequencing project: providing services to taxonomists for standard genome sequencing and annotation.</title>
        <authorList>
            <consortium name="The Broad Institute Genomics Platform"/>
            <consortium name="The Broad Institute Genome Sequencing Center for Infectious Disease"/>
            <person name="Wu L."/>
            <person name="Ma J."/>
        </authorList>
    </citation>
    <scope>NUCLEOTIDE SEQUENCE [LARGE SCALE GENOMIC DNA]</scope>
    <source>
        <strain evidence="3">CGMCC 4.1469</strain>
    </source>
</reference>
<gene>
    <name evidence="2" type="ORF">ACFQDI_08015</name>
</gene>
<sequence>MRLLPTIGAVAVTLCTQLMAQPATRLVWQPVQEYFIHRDERQQVLAGTKRLNSFTAYTHIGTDFGFHGPAEHEIEWLTDEIVVHLSQEPDAWAGMWHSLAGQARNPARVMDFTHAYPEQITTKFQPRVTAVMLRAAGQGKIKLEIKSPTDETRWTQMIELNEPQYRMFVYPVAPESVRDGKTIVWTAEPGAEVKVSGLFLGVELPQMPWDIYAFLASYAKIARCYSIGTGFVRDRAHIEEGAFESVSATGMYVLASAAAAQEPLGIVTPDYARWVLTRTHEAMKKLRTGRGLLPHFVHRHGHENAYSIHPGTEFSTVDTAIYAQSMLLAALMLDVPAVAEDLILQIKEIDFDLLHLPDGHLSHGLAEDGVSLLPHGWQDWGGETTLVMLLEGIANPAHRPPPMRTPGKAWQGTGFITELQSLFFPDFDSDMPDLHDGVRWLSVRRAMLGAQRAYIPKRWPQSDAARHGIYGLSAGENQAGNGYYVGGVDLPGQKLIHPHYILMSATLNPQASETYALLERMEKAGYFPPWGMVENLNVDGRSYLPMEGSLNAGFEALSAYHLFARHRNVTDAIYAASQKSPQIRRAMQLFYPTPVRPAGSDKEAASQ</sequence>
<comment type="caution">
    <text evidence="2">The sequence shown here is derived from an EMBL/GenBank/DDBJ whole genome shotgun (WGS) entry which is preliminary data.</text>
</comment>
<keyword evidence="3" id="KW-1185">Reference proteome</keyword>
<accession>A0ABW0KQB0</accession>
<evidence type="ECO:0000256" key="1">
    <source>
        <dbReference type="SAM" id="SignalP"/>
    </source>
</evidence>
<feature type="signal peptide" evidence="1">
    <location>
        <begin position="1"/>
        <end position="20"/>
    </location>
</feature>
<proteinExistence type="predicted"/>
<dbReference type="Gene3D" id="1.50.10.140">
    <property type="match status" value="1"/>
</dbReference>
<feature type="chain" id="PRO_5046557068" description="Glycoamylase-like domain-containing protein" evidence="1">
    <location>
        <begin position="21"/>
        <end position="607"/>
    </location>
</feature>